<evidence type="ECO:0000256" key="1">
    <source>
        <dbReference type="ARBA" id="ARBA00001957"/>
    </source>
</evidence>
<dbReference type="Gene3D" id="3.40.50.12780">
    <property type="entry name" value="N-terminal domain of ligase-like"/>
    <property type="match status" value="1"/>
</dbReference>
<reference evidence="6 7" key="1">
    <citation type="submission" date="2024-09" db="EMBL/GenBank/DDBJ databases">
        <authorList>
            <person name="Sun Q."/>
            <person name="Mori K."/>
        </authorList>
    </citation>
    <scope>NUCLEOTIDE SEQUENCE [LARGE SCALE GENOMIC DNA]</scope>
    <source>
        <strain evidence="6 7">JCM 13852</strain>
    </source>
</reference>
<evidence type="ECO:0000256" key="3">
    <source>
        <dbReference type="ARBA" id="ARBA00022553"/>
    </source>
</evidence>
<sequence length="2488" mass="266237">MTASPRRRPAAVRAALRKAAAGTGAYPDEQRLVPSAGQERLWFLDQLSPGSPAYNVPLAFRLSGPLDVAAMGQALAAVVTRHDSLRSNIVAADGTPVLTITPDHRVIIAVDDIGSDAASEQAWLGRHIRAPFDLGRDPLVRARLARFGADHHLLLVVIHHAVCDGWSQHVLVRELSTAYGQLVRNGQTNLPPAPAQYPDFAARQRERLAERSAAELAHWREHLAGAPESLELPTDFPRPSAATLRGDDLPVTVSPETSRKLRALARAEGATLFPVLLAAFQTLLARYTGSRDVVAGTPMAGRVRGGTEEVIGFFVNTVPLRVDVGDASVRELVTRCREATLTAYEHQELPLELLAGRVRGTGHDTLVRALVQLDDAPRVLAAGGAEWTPVAVTNGAARFDLDFMAVDGGELTGRLRYARDLFTRATAERMAGHLGLVLAAFAEDPDQQALDIPLWTDEERALVRAANDTSVPALGACLHELVSAQVARTPDLIAVADEHTELTFRELDRRANRLAHRLRELGAGPDILVGVCLPRSTELVVALLAVLKAGAGYLPLEPDLPPARLGRMVADARPVAIVTEAEATRALRSTDLPPVVLLDRDDLTNFPDRAPGTGVTPDATAYVIYTSGSTGSPKGVAIPHRAVVNHHLWLADELGLDRADVVLQKTPFGFDVSVWELFLPLMTGARMVLARPGGHRDPRYLAELIDHAGVTAAHFVPSMLRTFVDATGVPAGTSLRVIICSGEALPGDLRDRVLAEFDGSLLTLYGPTETTIHSTGAWASTTDQGAVASIGRPMWNTTAHVLDPDGREAGFGLPGELYHGGTAVGRGYLNKPGLTAERFVPDPTVFGGRRYATGDVVRWRPDGTLEFLGRTDHQVKVNGQRIEPAEIAAALAAHPAVGEVAVRPVADRAGTTTLAAYLTVAGPTPGPAELRAHLREHLPAGWVPQHFVVLDALPRTANGKLDRDALPAPEPAPASSTPLRTDGERALAGIWAEVLGRADIGADARFFDLGGHSLQLIQMVVRLERATGVRVPVQTAFEAATLADLAQYVEAQAGGESTPPVRVSRRSGTDALSYGQERLWFLDRLVPGSPAYNVQLVLALPELLDVPALRAALTEVVRRHEILRTVYDDTGSGPAGRLLPAEPVPLPEVDLTAHADQDGAVRAAADTQARLPFDLATGPLLRAELLLRAGRPVLVLTMHHIVTDGWSLGLLVDELAALYHGRTLAEPALQYADYAAWQRDWMAGERLDRELDHWRSVLDGAPAILDLPGTGVRPPMPTYRGGIRRFTLDAGLTSAVRAVATAHGATPFMVLLTGFTLLLARFGGTDDLVVGTPVAGRATSELEDVPGFFVNTVALRADLSSATTFANALTVVLDAAVAAYEHQDVPFEKVVEAAAPHRDLAHQPFHQVMFELHAPRPAGETWAEVLPVGVSNNTVKNDLTLVATDSGDRFDCGLRFATDVFSGAEADILVEGWRTILAAMVADPSAPHADVSLLTAAGQALLDRAGDTATPVPDTGVAAQVAARATLHPDADAVVCGDEVVTYRDLDRRAARLAGRLTALGAGPERLVAVRLPRGVDLVVALLAVWRTGAGFVALDPELPPRRAADVLADARPDLELTELPPLEDGPEPPPRLVHPDGRAYVVYTSGTTGTPKGISGTHRGVANYLADLSRAGLVTAADTVTALTTVSFDASLRDLLLPLAVGARVVLVPGGAADLDAVAGAIAETTVVPAVVPSLLRMLTTRGRQWPDLRTVLVSGEPLHPEDVAAVTAVAPNAVVYNMYGPSETTMTTTRHRVRPGATDRIPVGTAIGNTRVEVLDERLRPVGIGMPGRVFIGGAGLARGYHRQPGRTAERFVPHPTRAGERMYDTGDRARYLPDGTLQYLGRTDHQLKVNGVRIDPSEIEAALCAHPAIAEAAVHAPGGRLVACVVPAGTLPTPQRIRADLADRLPTTHLPAGFVPLDRLPRTTTGKIRRDALPGPAAEAVTDQHPRDGVEELIARVWCDVLDVPEVGVHQDFFTLGGHSLLAARTVAGLRESLGVVLPLRALFESPTVAELATRVRDAEADPLPELVPASGEPVLTAAQRRLWSLERSSGRYAFYNVPIVRRLRGELDHDALATALTGLVARHDALRTVFPAHGPQLRPPAPVPLEVVDVAPADLAGAVAARAGQPFDLAAGPLLRATLLRQGPRDHVLCVVIHHLVADGWSVGLVLRDLTALYQSTVELPSVARYADFAAWQRAYLTHEFVAAEFDHWRRELAGAGALFELPPDYPRLTGPGRPARGRVTRTLTAGQSARVHELCRRLRATPFMVLMAAFQAALGTRFGRDDFTVAVPMANRDRPELDAMVGYVANMVVLRADLTGRPDFATLVGRTRGRVLDAHSHRHLPLELLLDELAPDKAASHAPLAQALFNMQDFPHRAVEVAGLEIEHTGLNEVWARYPITLFAHDRPGGVFLDLIYDQELFDPGRAGSLLDTMVTATEADGDDLAA</sequence>
<dbReference type="Gene3D" id="3.40.50.980">
    <property type="match status" value="2"/>
</dbReference>
<dbReference type="InterPro" id="IPR001242">
    <property type="entry name" value="Condensation_dom"/>
</dbReference>
<dbReference type="CDD" id="cd19531">
    <property type="entry name" value="LCL_NRPS-like"/>
    <property type="match status" value="3"/>
</dbReference>
<dbReference type="InterPro" id="IPR010071">
    <property type="entry name" value="AA_adenyl_dom"/>
</dbReference>
<evidence type="ECO:0000313" key="7">
    <source>
        <dbReference type="Proteomes" id="UP001589535"/>
    </source>
</evidence>
<dbReference type="Gene3D" id="2.30.38.10">
    <property type="entry name" value="Luciferase, Domain 3"/>
    <property type="match status" value="1"/>
</dbReference>
<dbReference type="SUPFAM" id="SSF52777">
    <property type="entry name" value="CoA-dependent acyltransferases"/>
    <property type="match status" value="6"/>
</dbReference>
<dbReference type="InterPro" id="IPR025110">
    <property type="entry name" value="AMP-bd_C"/>
</dbReference>
<dbReference type="InterPro" id="IPR020845">
    <property type="entry name" value="AMP-binding_CS"/>
</dbReference>
<dbReference type="SUPFAM" id="SSF56801">
    <property type="entry name" value="Acetyl-CoA synthetase-like"/>
    <property type="match status" value="2"/>
</dbReference>
<dbReference type="SMART" id="SM00823">
    <property type="entry name" value="PKS_PP"/>
    <property type="match status" value="2"/>
</dbReference>
<dbReference type="InterPro" id="IPR006162">
    <property type="entry name" value="Ppantetheine_attach_site"/>
</dbReference>
<dbReference type="SUPFAM" id="SSF47336">
    <property type="entry name" value="ACP-like"/>
    <property type="match status" value="2"/>
</dbReference>
<keyword evidence="7" id="KW-1185">Reference proteome</keyword>
<feature type="domain" description="Carrier" evidence="5">
    <location>
        <begin position="978"/>
        <end position="1053"/>
    </location>
</feature>
<evidence type="ECO:0000259" key="5">
    <source>
        <dbReference type="PROSITE" id="PS50075"/>
    </source>
</evidence>
<dbReference type="InterPro" id="IPR020806">
    <property type="entry name" value="PKS_PP-bd"/>
</dbReference>
<organism evidence="6 7">
    <name type="scientific">Amycolatopsis plumensis</name>
    <dbReference type="NCBI Taxonomy" id="236508"/>
    <lineage>
        <taxon>Bacteria</taxon>
        <taxon>Bacillati</taxon>
        <taxon>Actinomycetota</taxon>
        <taxon>Actinomycetes</taxon>
        <taxon>Pseudonocardiales</taxon>
        <taxon>Pseudonocardiaceae</taxon>
        <taxon>Amycolatopsis</taxon>
    </lineage>
</organism>
<dbReference type="PROSITE" id="PS00012">
    <property type="entry name" value="PHOSPHOPANTETHEINE"/>
    <property type="match status" value="2"/>
</dbReference>
<dbReference type="EMBL" id="JBHMBK010000014">
    <property type="protein sequence ID" value="MFB9686492.1"/>
    <property type="molecule type" value="Genomic_DNA"/>
</dbReference>
<feature type="region of interest" description="Disordered" evidence="4">
    <location>
        <begin position="960"/>
        <end position="981"/>
    </location>
</feature>
<dbReference type="Pfam" id="PF00668">
    <property type="entry name" value="Condensation"/>
    <property type="match status" value="3"/>
</dbReference>
<keyword evidence="3" id="KW-0597">Phosphoprotein</keyword>
<name>A0ABV5U5F4_9PSEU</name>
<dbReference type="InterPro" id="IPR023213">
    <property type="entry name" value="CAT-like_dom_sf"/>
</dbReference>
<dbReference type="Gene3D" id="3.30.300.30">
    <property type="match status" value="2"/>
</dbReference>
<comment type="cofactor">
    <cofactor evidence="1">
        <name>pantetheine 4'-phosphate</name>
        <dbReference type="ChEBI" id="CHEBI:47942"/>
    </cofactor>
</comment>
<dbReference type="Gene3D" id="1.10.1200.10">
    <property type="entry name" value="ACP-like"/>
    <property type="match status" value="2"/>
</dbReference>
<dbReference type="InterPro" id="IPR042099">
    <property type="entry name" value="ANL_N_sf"/>
</dbReference>
<protein>
    <submittedName>
        <fullName evidence="6">Amino acid adenylation domain-containing protein</fullName>
    </submittedName>
</protein>
<dbReference type="PROSITE" id="PS00455">
    <property type="entry name" value="AMP_BINDING"/>
    <property type="match status" value="2"/>
</dbReference>
<dbReference type="InterPro" id="IPR036736">
    <property type="entry name" value="ACP-like_sf"/>
</dbReference>
<accession>A0ABV5U5F4</accession>
<dbReference type="Gene3D" id="3.30.559.10">
    <property type="entry name" value="Chloramphenicol acetyltransferase-like domain"/>
    <property type="match status" value="3"/>
</dbReference>
<dbReference type="Proteomes" id="UP001589535">
    <property type="component" value="Unassembled WGS sequence"/>
</dbReference>
<dbReference type="InterPro" id="IPR000873">
    <property type="entry name" value="AMP-dep_synth/lig_dom"/>
</dbReference>
<keyword evidence="2" id="KW-0596">Phosphopantetheine</keyword>
<dbReference type="Pfam" id="PF00550">
    <property type="entry name" value="PP-binding"/>
    <property type="match status" value="2"/>
</dbReference>
<dbReference type="RefSeq" id="WP_378195739.1">
    <property type="nucleotide sequence ID" value="NZ_JBHMBK010000014.1"/>
</dbReference>
<evidence type="ECO:0000256" key="4">
    <source>
        <dbReference type="SAM" id="MobiDB-lite"/>
    </source>
</evidence>
<gene>
    <name evidence="6" type="ORF">ACFFTO_20050</name>
</gene>
<dbReference type="Pfam" id="PF13193">
    <property type="entry name" value="AMP-binding_C"/>
    <property type="match status" value="2"/>
</dbReference>
<dbReference type="PANTHER" id="PTHR45527:SF1">
    <property type="entry name" value="FATTY ACID SYNTHASE"/>
    <property type="match status" value="1"/>
</dbReference>
<dbReference type="CDD" id="cd17646">
    <property type="entry name" value="A_NRPS_AB3403-like"/>
    <property type="match status" value="1"/>
</dbReference>
<dbReference type="Pfam" id="PF00501">
    <property type="entry name" value="AMP-binding"/>
    <property type="match status" value="2"/>
</dbReference>
<dbReference type="NCBIfam" id="TIGR01733">
    <property type="entry name" value="AA-adenyl-dom"/>
    <property type="match status" value="2"/>
</dbReference>
<dbReference type="PROSITE" id="PS50075">
    <property type="entry name" value="CARRIER"/>
    <property type="match status" value="2"/>
</dbReference>
<dbReference type="Gene3D" id="3.30.559.30">
    <property type="entry name" value="Nonribosomal peptide synthetase, condensation domain"/>
    <property type="match status" value="3"/>
</dbReference>
<proteinExistence type="predicted"/>
<feature type="domain" description="Carrier" evidence="5">
    <location>
        <begin position="1988"/>
        <end position="2063"/>
    </location>
</feature>
<evidence type="ECO:0000313" key="6">
    <source>
        <dbReference type="EMBL" id="MFB9686492.1"/>
    </source>
</evidence>
<dbReference type="InterPro" id="IPR045851">
    <property type="entry name" value="AMP-bd_C_sf"/>
</dbReference>
<comment type="caution">
    <text evidence="6">The sequence shown here is derived from an EMBL/GenBank/DDBJ whole genome shotgun (WGS) entry which is preliminary data.</text>
</comment>
<dbReference type="PANTHER" id="PTHR45527">
    <property type="entry name" value="NONRIBOSOMAL PEPTIDE SYNTHETASE"/>
    <property type="match status" value="1"/>
</dbReference>
<dbReference type="CDD" id="cd05930">
    <property type="entry name" value="A_NRPS"/>
    <property type="match status" value="1"/>
</dbReference>
<evidence type="ECO:0000256" key="2">
    <source>
        <dbReference type="ARBA" id="ARBA00022450"/>
    </source>
</evidence>
<dbReference type="InterPro" id="IPR009081">
    <property type="entry name" value="PP-bd_ACP"/>
</dbReference>